<dbReference type="GO" id="GO:0070490">
    <property type="term" value="P:protein pupylation"/>
    <property type="evidence" value="ECO:0007669"/>
    <property type="project" value="TreeGrafter"/>
</dbReference>
<dbReference type="Pfam" id="PF03136">
    <property type="entry name" value="Pup_ligase"/>
    <property type="match status" value="1"/>
</dbReference>
<protein>
    <submittedName>
        <fullName evidence="1">Pup ligase PafA' paralog, possible component of postulated heterodimer PafA-PafA</fullName>
    </submittedName>
</protein>
<reference evidence="1" key="1">
    <citation type="submission" date="2018-06" db="EMBL/GenBank/DDBJ databases">
        <authorList>
            <person name="Zhirakovskaya E."/>
        </authorList>
    </citation>
    <scope>NUCLEOTIDE SEQUENCE</scope>
</reference>
<dbReference type="GO" id="GO:0005524">
    <property type="term" value="F:ATP binding"/>
    <property type="evidence" value="ECO:0007669"/>
    <property type="project" value="TreeGrafter"/>
</dbReference>
<accession>A0A3B1CIS1</accession>
<organism evidence="1">
    <name type="scientific">hydrothermal vent metagenome</name>
    <dbReference type="NCBI Taxonomy" id="652676"/>
    <lineage>
        <taxon>unclassified sequences</taxon>
        <taxon>metagenomes</taxon>
        <taxon>ecological metagenomes</taxon>
    </lineage>
</organism>
<dbReference type="GO" id="GO:0019941">
    <property type="term" value="P:modification-dependent protein catabolic process"/>
    <property type="evidence" value="ECO:0007669"/>
    <property type="project" value="InterPro"/>
</dbReference>
<dbReference type="AlphaFoldDB" id="A0A3B1CIS1"/>
<dbReference type="GO" id="GO:0016874">
    <property type="term" value="F:ligase activity"/>
    <property type="evidence" value="ECO:0007669"/>
    <property type="project" value="UniProtKB-KW"/>
</dbReference>
<sequence length="470" mass="53547">MRPPHLFGIETEYGLLHTDMNDPHAAERLSHGVRDHLFDKKRVGLLDMHHRAHDEPAGNGGFLLNGGRFYIDMGHVEYATPECTRLSELVAFNRAGDLLLHQSLEEMGLLESASFIKNNIDYETGATFGAHENYLVSRDFPFTQEGLAQLVPFLTTRQIFSGTGRLGANFVPEGFVTLGDEKFPDIPFQISQRADHIVSDLYQWVQFSRAIINTRDEPLADPERFRRMHLLLGDSNLCEYATALKIGTTALVLDLIHEGLAPILDLLEPVMALKIISRDPTRRWKIRLLDGRETRALDIQRAYLEAAKKYLAGENDDTDWTLQAWETMLNDLEKNDVEVLVGRVDWASKLSLFTQFKESENLDWQDPWLKSLDLEYHNLDPERGLYLALESEGKIARLSTDEAIQQATAMPPVASRAVGRAYLIRKLMEKPAPYVINWASFYLEKDVLGTTDPFKNYLKEAKAMWENQSI</sequence>
<dbReference type="GO" id="GO:0010498">
    <property type="term" value="P:proteasomal protein catabolic process"/>
    <property type="evidence" value="ECO:0007669"/>
    <property type="project" value="InterPro"/>
</dbReference>
<dbReference type="PANTHER" id="PTHR42307">
    <property type="entry name" value="PUP DEAMIDASE/DEPUPYLASE"/>
    <property type="match status" value="1"/>
</dbReference>
<dbReference type="PANTHER" id="PTHR42307:SF2">
    <property type="entry name" value="PUP DEAMIDASE_DEPUPYLASE"/>
    <property type="match status" value="1"/>
</dbReference>
<keyword evidence="1" id="KW-0436">Ligase</keyword>
<dbReference type="EMBL" id="UOGF01000059">
    <property type="protein sequence ID" value="VAX30139.1"/>
    <property type="molecule type" value="Genomic_DNA"/>
</dbReference>
<name>A0A3B1CIS1_9ZZZZ</name>
<evidence type="ECO:0000313" key="1">
    <source>
        <dbReference type="EMBL" id="VAX30139.1"/>
    </source>
</evidence>
<dbReference type="InterPro" id="IPR004347">
    <property type="entry name" value="Pup_ligase/deamidase"/>
</dbReference>
<proteinExistence type="predicted"/>
<gene>
    <name evidence="1" type="ORF">MNBD_NITROSPIRAE01-1292</name>
</gene>